<evidence type="ECO:0000313" key="1">
    <source>
        <dbReference type="EMBL" id="MDF1612696.1"/>
    </source>
</evidence>
<reference evidence="1" key="1">
    <citation type="submission" date="2023-03" db="EMBL/GenBank/DDBJ databases">
        <title>Stygiobacter electus gen. nov., sp. nov., facultatively anaerobic thermotolerant bacterium of the class Ignavibacteria from a well of Yessentuki mineral water deposit.</title>
        <authorList>
            <person name="Podosokorskaya O.A."/>
            <person name="Elcheninov A.G."/>
            <person name="Petrova N.F."/>
            <person name="Zavarzina D.G."/>
            <person name="Kublanov I.V."/>
            <person name="Merkel A.Y."/>
        </authorList>
    </citation>
    <scope>NUCLEOTIDE SEQUENCE</scope>
    <source>
        <strain evidence="1">09-Me</strain>
    </source>
</reference>
<protein>
    <recommendedName>
        <fullName evidence="3">Outer membrane protein beta-barrel domain-containing protein</fullName>
    </recommendedName>
</protein>
<dbReference type="RefSeq" id="WP_321536467.1">
    <property type="nucleotide sequence ID" value="NZ_JARGDL010000017.1"/>
</dbReference>
<comment type="caution">
    <text evidence="1">The sequence shown here is derived from an EMBL/GenBank/DDBJ whole genome shotgun (WGS) entry which is preliminary data.</text>
</comment>
<organism evidence="1 2">
    <name type="scientific">Stygiobacter electus</name>
    <dbReference type="NCBI Taxonomy" id="3032292"/>
    <lineage>
        <taxon>Bacteria</taxon>
        <taxon>Pseudomonadati</taxon>
        <taxon>Ignavibacteriota</taxon>
        <taxon>Ignavibacteria</taxon>
        <taxon>Ignavibacteriales</taxon>
        <taxon>Melioribacteraceae</taxon>
        <taxon>Stygiobacter</taxon>
    </lineage>
</organism>
<name>A0AAE3NZ32_9BACT</name>
<accession>A0AAE3NZ32</accession>
<gene>
    <name evidence="1" type="ORF">P0M35_11085</name>
</gene>
<evidence type="ECO:0008006" key="3">
    <source>
        <dbReference type="Google" id="ProtNLM"/>
    </source>
</evidence>
<dbReference type="AlphaFoldDB" id="A0AAE3NZ32"/>
<sequence length="182" mass="20869">MLKYYLSLAILFILFSNIIYGQMNISKVSLGIGVVNNFQGQSWTDKLNSINYELSIGGKFVLNSFEWDIHLGYTNDGIKEAFNFPEYITYSYSNISFGSRVIFFIKDLENNFPIPLSLILGVSTNFISKKYIGGMRYDESIGQSTSFNYLTYELGTGVTFYKNDVVRIFSNYSMYFLLNVIT</sequence>
<keyword evidence="2" id="KW-1185">Reference proteome</keyword>
<evidence type="ECO:0000313" key="2">
    <source>
        <dbReference type="Proteomes" id="UP001221302"/>
    </source>
</evidence>
<dbReference type="EMBL" id="JARGDL010000017">
    <property type="protein sequence ID" value="MDF1612696.1"/>
    <property type="molecule type" value="Genomic_DNA"/>
</dbReference>
<dbReference type="Proteomes" id="UP001221302">
    <property type="component" value="Unassembled WGS sequence"/>
</dbReference>
<proteinExistence type="predicted"/>